<proteinExistence type="predicted"/>
<organism evidence="1 2">
    <name type="scientific">Uliginosibacterium paludis</name>
    <dbReference type="NCBI Taxonomy" id="1615952"/>
    <lineage>
        <taxon>Bacteria</taxon>
        <taxon>Pseudomonadati</taxon>
        <taxon>Pseudomonadota</taxon>
        <taxon>Betaproteobacteria</taxon>
        <taxon>Rhodocyclales</taxon>
        <taxon>Zoogloeaceae</taxon>
        <taxon>Uliginosibacterium</taxon>
    </lineage>
</organism>
<protein>
    <recommendedName>
        <fullName evidence="3">Integrase</fullName>
    </recommendedName>
</protein>
<keyword evidence="2" id="KW-1185">Reference proteome</keyword>
<name>A0ABV2CX53_9RHOO</name>
<evidence type="ECO:0000313" key="2">
    <source>
        <dbReference type="Proteomes" id="UP001548590"/>
    </source>
</evidence>
<sequence length="70" mass="7945">MLSRREIDLLAEFYETPMLSEVSKDNVRRALSEAHTASETAAVIAEVRRSLHYLLERRQSDDVAVLSRAA</sequence>
<gene>
    <name evidence="1" type="ORF">ABVT11_19410</name>
</gene>
<accession>A0ABV2CX53</accession>
<reference evidence="1 2" key="1">
    <citation type="submission" date="2024-07" db="EMBL/GenBank/DDBJ databases">
        <title>Uliginosibacterium paludis KCTC:42655.</title>
        <authorList>
            <person name="Kim M.K."/>
        </authorList>
    </citation>
    <scope>NUCLEOTIDE SEQUENCE [LARGE SCALE GENOMIC DNA]</scope>
    <source>
        <strain evidence="1 2">KCTC 42655</strain>
    </source>
</reference>
<dbReference type="Proteomes" id="UP001548590">
    <property type="component" value="Unassembled WGS sequence"/>
</dbReference>
<evidence type="ECO:0008006" key="3">
    <source>
        <dbReference type="Google" id="ProtNLM"/>
    </source>
</evidence>
<comment type="caution">
    <text evidence="1">The sequence shown here is derived from an EMBL/GenBank/DDBJ whole genome shotgun (WGS) entry which is preliminary data.</text>
</comment>
<evidence type="ECO:0000313" key="1">
    <source>
        <dbReference type="EMBL" id="MET1492017.1"/>
    </source>
</evidence>
<dbReference type="EMBL" id="JBEWLZ010000019">
    <property type="protein sequence ID" value="MET1492017.1"/>
    <property type="molecule type" value="Genomic_DNA"/>
</dbReference>
<dbReference type="RefSeq" id="WP_345922983.1">
    <property type="nucleotide sequence ID" value="NZ_JBDIVF010000001.1"/>
</dbReference>